<dbReference type="InterPro" id="IPR009057">
    <property type="entry name" value="Homeodomain-like_sf"/>
</dbReference>
<feature type="domain" description="HTH araC/xylS-type" evidence="4">
    <location>
        <begin position="451"/>
        <end position="543"/>
    </location>
</feature>
<dbReference type="GO" id="GO:0043565">
    <property type="term" value="F:sequence-specific DNA binding"/>
    <property type="evidence" value="ECO:0007669"/>
    <property type="project" value="InterPro"/>
</dbReference>
<sequence length="550" mass="65434">MRLQQFIVSFFYDFSLNVIRKKVLFLFLVSFCPIFFIAQTNKEFEILRDKAFQKIYENPEDCIRYTQSLLLSEKKKSNQIILQKIISQAYILEGNYVQAISIYNQKDDEDESENESKELAYFIHLFNSYNLADIYQDLQLYNQSQKNIYHVLSNQKLLKTSDNKTKSVIAKLYQLQAINAAITKDFEKAIENLKQSNQYLDIKTKEATFLKQENTIFLSNFLLRLNKQDEARQLLEKLILDIEKEDKSPFILAFAYQNLSKYYFQKQEYATSIEKLNSGFQKIEILPYNNMKLNFYELFSKNYLALRNDEKYVYYNDLYNSTKKILDVNRKEGIQYSIKLLESQHRKNYLFKNLSYDTIFRYIIQLFILLILGVSIFWLYQFKTSKNLKKQIVFLKKIQQQDSIFNKERKIEVRKNLKDRNLEKEITSVLNEKDLKILKNIEEWEKTHQFLNKNMSLTVFSQQTSINKQYLSEFINTNKGKNFNAYINELRINHMANLLKKDASYLNYKVSYLAEYAGFSSHGAFSNIFKSVTGMSPNTYIQQIIKSKSS</sequence>
<feature type="transmembrane region" description="Helical" evidence="3">
    <location>
        <begin position="21"/>
        <end position="38"/>
    </location>
</feature>
<dbReference type="InterPro" id="IPR018060">
    <property type="entry name" value="HTH_AraC"/>
</dbReference>
<evidence type="ECO:0000256" key="3">
    <source>
        <dbReference type="SAM" id="Phobius"/>
    </source>
</evidence>
<dbReference type="SMART" id="SM00342">
    <property type="entry name" value="HTH_ARAC"/>
    <property type="match status" value="1"/>
</dbReference>
<evidence type="ECO:0000256" key="1">
    <source>
        <dbReference type="ARBA" id="ARBA00023015"/>
    </source>
</evidence>
<keyword evidence="3" id="KW-0472">Membrane</keyword>
<dbReference type="GO" id="GO:0003700">
    <property type="term" value="F:DNA-binding transcription factor activity"/>
    <property type="evidence" value="ECO:0007669"/>
    <property type="project" value="InterPro"/>
</dbReference>
<dbReference type="Gene3D" id="1.10.10.60">
    <property type="entry name" value="Homeodomain-like"/>
    <property type="match status" value="2"/>
</dbReference>
<evidence type="ECO:0000256" key="2">
    <source>
        <dbReference type="ARBA" id="ARBA00023163"/>
    </source>
</evidence>
<keyword evidence="3" id="KW-1133">Transmembrane helix</keyword>
<proteinExistence type="predicted"/>
<dbReference type="InterPro" id="IPR011990">
    <property type="entry name" value="TPR-like_helical_dom_sf"/>
</dbReference>
<dbReference type="Proteomes" id="UP001108025">
    <property type="component" value="Unassembled WGS sequence"/>
</dbReference>
<keyword evidence="1" id="KW-0805">Transcription regulation</keyword>
<accession>A0A9Q3YZB1</accession>
<keyword evidence="3" id="KW-0812">Transmembrane</keyword>
<evidence type="ECO:0000313" key="5">
    <source>
        <dbReference type="EMBL" id="MCD1118020.1"/>
    </source>
</evidence>
<dbReference type="SUPFAM" id="SSF48452">
    <property type="entry name" value="TPR-like"/>
    <property type="match status" value="1"/>
</dbReference>
<dbReference type="EMBL" id="JAJNAY010000001">
    <property type="protein sequence ID" value="MCD1118020.1"/>
    <property type="molecule type" value="Genomic_DNA"/>
</dbReference>
<gene>
    <name evidence="5" type="ORF">LO744_14250</name>
</gene>
<keyword evidence="6" id="KW-1185">Reference proteome</keyword>
<dbReference type="RefSeq" id="WP_230670259.1">
    <property type="nucleotide sequence ID" value="NZ_JAJNAY010000001.1"/>
</dbReference>
<name>A0A9Q3YZB1_9FLAO</name>
<dbReference type="AlphaFoldDB" id="A0A9Q3YZB1"/>
<organism evidence="5 6">
    <name type="scientific">Chryseobacterium turcicum</name>
    <dbReference type="NCBI Taxonomy" id="2898076"/>
    <lineage>
        <taxon>Bacteria</taxon>
        <taxon>Pseudomonadati</taxon>
        <taxon>Bacteroidota</taxon>
        <taxon>Flavobacteriia</taxon>
        <taxon>Flavobacteriales</taxon>
        <taxon>Weeksellaceae</taxon>
        <taxon>Chryseobacterium group</taxon>
        <taxon>Chryseobacterium</taxon>
    </lineage>
</organism>
<dbReference type="SUPFAM" id="SSF46689">
    <property type="entry name" value="Homeodomain-like"/>
    <property type="match status" value="1"/>
</dbReference>
<dbReference type="PROSITE" id="PS01124">
    <property type="entry name" value="HTH_ARAC_FAMILY_2"/>
    <property type="match status" value="1"/>
</dbReference>
<feature type="transmembrane region" description="Helical" evidence="3">
    <location>
        <begin position="359"/>
        <end position="380"/>
    </location>
</feature>
<protein>
    <submittedName>
        <fullName evidence="5">AraC family transcriptional regulator</fullName>
    </submittedName>
</protein>
<dbReference type="Pfam" id="PF12833">
    <property type="entry name" value="HTH_18"/>
    <property type="match status" value="1"/>
</dbReference>
<comment type="caution">
    <text evidence="5">The sequence shown here is derived from an EMBL/GenBank/DDBJ whole genome shotgun (WGS) entry which is preliminary data.</text>
</comment>
<evidence type="ECO:0000259" key="4">
    <source>
        <dbReference type="PROSITE" id="PS01124"/>
    </source>
</evidence>
<keyword evidence="2" id="KW-0804">Transcription</keyword>
<evidence type="ECO:0000313" key="6">
    <source>
        <dbReference type="Proteomes" id="UP001108025"/>
    </source>
</evidence>
<reference evidence="5" key="1">
    <citation type="submission" date="2021-11" db="EMBL/GenBank/DDBJ databases">
        <title>Description of novel Chryseobacterium species.</title>
        <authorList>
            <person name="Saticioglu I.B."/>
            <person name="Ay H."/>
            <person name="Altun S."/>
            <person name="Duman M."/>
        </authorList>
    </citation>
    <scope>NUCLEOTIDE SEQUENCE</scope>
    <source>
        <strain evidence="5">C-17</strain>
    </source>
</reference>